<comment type="subcellular location">
    <subcellularLocation>
        <location evidence="1">Cell membrane</location>
        <topology evidence="1">Multi-pass membrane protein</topology>
    </subcellularLocation>
</comment>
<evidence type="ECO:0000256" key="1">
    <source>
        <dbReference type="ARBA" id="ARBA00004651"/>
    </source>
</evidence>
<keyword evidence="3" id="KW-0812">Transmembrane</keyword>
<evidence type="ECO:0000256" key="4">
    <source>
        <dbReference type="SAM" id="SignalP"/>
    </source>
</evidence>
<evidence type="ECO:0000313" key="6">
    <source>
        <dbReference type="Proteomes" id="UP000728032"/>
    </source>
</evidence>
<dbReference type="GO" id="GO:1990573">
    <property type="term" value="P:potassium ion import across plasma membrane"/>
    <property type="evidence" value="ECO:0007669"/>
    <property type="project" value="TreeGrafter"/>
</dbReference>
<dbReference type="GO" id="GO:0030007">
    <property type="term" value="P:intracellular potassium ion homeostasis"/>
    <property type="evidence" value="ECO:0007669"/>
    <property type="project" value="TreeGrafter"/>
</dbReference>
<dbReference type="Gene3D" id="2.70.150.10">
    <property type="entry name" value="Calcium-transporting ATPase, cytoplasmic transduction domain A"/>
    <property type="match status" value="1"/>
</dbReference>
<feature type="transmembrane region" description="Helical" evidence="3">
    <location>
        <begin position="28"/>
        <end position="48"/>
    </location>
</feature>
<dbReference type="SUPFAM" id="SSF81665">
    <property type="entry name" value="Calcium ATPase, transmembrane domain M"/>
    <property type="match status" value="1"/>
</dbReference>
<evidence type="ECO:0008006" key="7">
    <source>
        <dbReference type="Google" id="ProtNLM"/>
    </source>
</evidence>
<evidence type="ECO:0000256" key="3">
    <source>
        <dbReference type="SAM" id="Phobius"/>
    </source>
</evidence>
<evidence type="ECO:0000256" key="2">
    <source>
        <dbReference type="ARBA" id="ARBA00022475"/>
    </source>
</evidence>
<dbReference type="GO" id="GO:0036376">
    <property type="term" value="P:sodium ion export across plasma membrane"/>
    <property type="evidence" value="ECO:0007669"/>
    <property type="project" value="TreeGrafter"/>
</dbReference>
<dbReference type="Proteomes" id="UP000728032">
    <property type="component" value="Unassembled WGS sequence"/>
</dbReference>
<gene>
    <name evidence="5" type="ORF">ONB1V03_LOCUS21929</name>
</gene>
<name>A0A7R9MSQ0_9ACAR</name>
<dbReference type="EMBL" id="OC960405">
    <property type="protein sequence ID" value="CAD7665372.1"/>
    <property type="molecule type" value="Genomic_DNA"/>
</dbReference>
<feature type="non-terminal residue" evidence="5">
    <location>
        <position position="67"/>
    </location>
</feature>
<proteinExistence type="predicted"/>
<dbReference type="PANTHER" id="PTHR43294">
    <property type="entry name" value="SODIUM/POTASSIUM-TRANSPORTING ATPASE SUBUNIT ALPHA"/>
    <property type="match status" value="1"/>
</dbReference>
<feature type="signal peptide" evidence="4">
    <location>
        <begin position="1"/>
        <end position="21"/>
    </location>
</feature>
<protein>
    <recommendedName>
        <fullName evidence="7">NADH dehydrogenase subunit 4L</fullName>
    </recommendedName>
</protein>
<accession>A0A7R9MSQ0</accession>
<dbReference type="GO" id="GO:1902600">
    <property type="term" value="P:proton transmembrane transport"/>
    <property type="evidence" value="ECO:0007669"/>
    <property type="project" value="TreeGrafter"/>
</dbReference>
<keyword evidence="4" id="KW-0732">Signal</keyword>
<dbReference type="GO" id="GO:0005391">
    <property type="term" value="F:P-type sodium:potassium-exchanging transporter activity"/>
    <property type="evidence" value="ECO:0007669"/>
    <property type="project" value="TreeGrafter"/>
</dbReference>
<dbReference type="EMBL" id="CAJPVJ010045580">
    <property type="protein sequence ID" value="CAG2182508.1"/>
    <property type="molecule type" value="Genomic_DNA"/>
</dbReference>
<keyword evidence="2" id="KW-1003">Cell membrane</keyword>
<dbReference type="GO" id="GO:0005886">
    <property type="term" value="C:plasma membrane"/>
    <property type="evidence" value="ECO:0007669"/>
    <property type="project" value="UniProtKB-SubCell"/>
</dbReference>
<dbReference type="InterPro" id="IPR023298">
    <property type="entry name" value="ATPase_P-typ_TM_dom_sf"/>
</dbReference>
<dbReference type="PANTHER" id="PTHR43294:SF21">
    <property type="entry name" value="CATION TRANSPORTING ATPASE"/>
    <property type="match status" value="1"/>
</dbReference>
<keyword evidence="6" id="KW-1185">Reference proteome</keyword>
<reference evidence="5" key="1">
    <citation type="submission" date="2020-11" db="EMBL/GenBank/DDBJ databases">
        <authorList>
            <person name="Tran Van P."/>
        </authorList>
    </citation>
    <scope>NUCLEOTIDE SEQUENCE</scope>
</reference>
<feature type="chain" id="PRO_5036403664" description="NADH dehydrogenase subunit 4L" evidence="4">
    <location>
        <begin position="22"/>
        <end position="67"/>
    </location>
</feature>
<dbReference type="Gene3D" id="1.20.1110.10">
    <property type="entry name" value="Calcium-transporting ATPase, transmembrane domain"/>
    <property type="match status" value="1"/>
</dbReference>
<keyword evidence="3" id="KW-0472">Membrane</keyword>
<keyword evidence="3" id="KW-1133">Transmembrane helix</keyword>
<dbReference type="InterPro" id="IPR050510">
    <property type="entry name" value="Cation_transp_ATPase_P-type"/>
</dbReference>
<organism evidence="5">
    <name type="scientific">Oppiella nova</name>
    <dbReference type="NCBI Taxonomy" id="334625"/>
    <lineage>
        <taxon>Eukaryota</taxon>
        <taxon>Metazoa</taxon>
        <taxon>Ecdysozoa</taxon>
        <taxon>Arthropoda</taxon>
        <taxon>Chelicerata</taxon>
        <taxon>Arachnida</taxon>
        <taxon>Acari</taxon>
        <taxon>Acariformes</taxon>
        <taxon>Sarcoptiformes</taxon>
        <taxon>Oribatida</taxon>
        <taxon>Brachypylina</taxon>
        <taxon>Oppioidea</taxon>
        <taxon>Oppiidae</taxon>
        <taxon>Oppiella</taxon>
    </lineage>
</organism>
<dbReference type="AlphaFoldDB" id="A0A7R9MSQ0"/>
<evidence type="ECO:0000313" key="5">
    <source>
        <dbReference type="EMBL" id="CAD7665372.1"/>
    </source>
</evidence>
<dbReference type="GO" id="GO:0006883">
    <property type="term" value="P:intracellular sodium ion homeostasis"/>
    <property type="evidence" value="ECO:0007669"/>
    <property type="project" value="TreeGrafter"/>
</dbReference>
<dbReference type="OrthoDB" id="6921126at2759"/>
<sequence>MTTAFAIILWIASIISFACYAIDTNIEYIIVGVALALVVIITGTYSYSQEASSSKIFKSFKNMIPQN</sequence>